<dbReference type="EMBL" id="KQ964486">
    <property type="protein sequence ID" value="KXN71041.1"/>
    <property type="molecule type" value="Genomic_DNA"/>
</dbReference>
<accession>A0A137P7Z0</accession>
<organism evidence="1 2">
    <name type="scientific">Conidiobolus coronatus (strain ATCC 28846 / CBS 209.66 / NRRL 28638)</name>
    <name type="common">Delacroixia coronata</name>
    <dbReference type="NCBI Taxonomy" id="796925"/>
    <lineage>
        <taxon>Eukaryota</taxon>
        <taxon>Fungi</taxon>
        <taxon>Fungi incertae sedis</taxon>
        <taxon>Zoopagomycota</taxon>
        <taxon>Entomophthoromycotina</taxon>
        <taxon>Entomophthoromycetes</taxon>
        <taxon>Entomophthorales</taxon>
        <taxon>Ancylistaceae</taxon>
        <taxon>Conidiobolus</taxon>
    </lineage>
</organism>
<dbReference type="Proteomes" id="UP000070444">
    <property type="component" value="Unassembled WGS sequence"/>
</dbReference>
<gene>
    <name evidence="1" type="ORF">CONCODRAFT_154384</name>
</gene>
<sequence>MRFDLSSANWIPNYVKNQLKLKFPNKVTKTGEYIISSERTRSQFNNLQDCVTKIYEDLLVAAYIPPPPSEETLEKIDKLYTL</sequence>
<evidence type="ECO:0000313" key="2">
    <source>
        <dbReference type="Proteomes" id="UP000070444"/>
    </source>
</evidence>
<proteinExistence type="predicted"/>
<dbReference type="SUPFAM" id="SSF110916">
    <property type="entry name" value="Peptidyl-tRNA hydrolase domain-like"/>
    <property type="match status" value="1"/>
</dbReference>
<reference evidence="1 2" key="1">
    <citation type="journal article" date="2015" name="Genome Biol. Evol.">
        <title>Phylogenomic analyses indicate that early fungi evolved digesting cell walls of algal ancestors of land plants.</title>
        <authorList>
            <person name="Chang Y."/>
            <person name="Wang S."/>
            <person name="Sekimoto S."/>
            <person name="Aerts A.L."/>
            <person name="Choi C."/>
            <person name="Clum A."/>
            <person name="LaButti K.M."/>
            <person name="Lindquist E.A."/>
            <person name="Yee Ngan C."/>
            <person name="Ohm R.A."/>
            <person name="Salamov A.A."/>
            <person name="Grigoriev I.V."/>
            <person name="Spatafora J.W."/>
            <person name="Berbee M.L."/>
        </authorList>
    </citation>
    <scope>NUCLEOTIDE SEQUENCE [LARGE SCALE GENOMIC DNA]</scope>
    <source>
        <strain evidence="1 2">NRRL 28638</strain>
    </source>
</reference>
<name>A0A137P7Z0_CONC2</name>
<dbReference type="PANTHER" id="PTHR47352">
    <property type="entry name" value="CLASS I PEPTIDE CHAIN RELEASE FACTOR"/>
    <property type="match status" value="1"/>
</dbReference>
<dbReference type="STRING" id="796925.A0A137P7Z0"/>
<protein>
    <submittedName>
        <fullName evidence="1">Uncharacterized protein</fullName>
    </submittedName>
</protein>
<keyword evidence="2" id="KW-1185">Reference proteome</keyword>
<evidence type="ECO:0000313" key="1">
    <source>
        <dbReference type="EMBL" id="KXN71041.1"/>
    </source>
</evidence>
<dbReference type="OrthoDB" id="270639at2759"/>
<dbReference type="PANTHER" id="PTHR47352:SF1">
    <property type="entry name" value="CLASS I PEPTIDE CHAIN RELEASE FACTOR"/>
    <property type="match status" value="1"/>
</dbReference>
<dbReference type="Gene3D" id="3.30.160.20">
    <property type="match status" value="1"/>
</dbReference>
<dbReference type="AlphaFoldDB" id="A0A137P7Z0"/>